<reference evidence="4" key="1">
    <citation type="journal article" date="2019" name="Int. J. Syst. Evol. Microbiol.">
        <title>The Global Catalogue of Microorganisms (GCM) 10K type strain sequencing project: providing services to taxonomists for standard genome sequencing and annotation.</title>
        <authorList>
            <consortium name="The Broad Institute Genomics Platform"/>
            <consortium name="The Broad Institute Genome Sequencing Center for Infectious Disease"/>
            <person name="Wu L."/>
            <person name="Ma J."/>
        </authorList>
    </citation>
    <scope>NUCLEOTIDE SEQUENCE [LARGE SCALE GENOMIC DNA]</scope>
    <source>
        <strain evidence="4">JCM 13008</strain>
    </source>
</reference>
<keyword evidence="4" id="KW-1185">Reference proteome</keyword>
<dbReference type="Pfam" id="PF13622">
    <property type="entry name" value="4HBT_3"/>
    <property type="match status" value="1"/>
</dbReference>
<feature type="domain" description="Acyl-CoA thioesterase-like C-terminal" evidence="2">
    <location>
        <begin position="149"/>
        <end position="273"/>
    </location>
</feature>
<proteinExistence type="predicted"/>
<dbReference type="Gene3D" id="2.40.160.210">
    <property type="entry name" value="Acyl-CoA thioesterase, double hotdog domain"/>
    <property type="match status" value="1"/>
</dbReference>
<organism evidence="3 4">
    <name type="scientific">Nocardioides dubius</name>
    <dbReference type="NCBI Taxonomy" id="317019"/>
    <lineage>
        <taxon>Bacteria</taxon>
        <taxon>Bacillati</taxon>
        <taxon>Actinomycetota</taxon>
        <taxon>Actinomycetes</taxon>
        <taxon>Propionibacteriales</taxon>
        <taxon>Nocardioidaceae</taxon>
        <taxon>Nocardioides</taxon>
    </lineage>
</organism>
<feature type="domain" description="Acyl-CoA thioesterase-like N-terminal HotDog" evidence="1">
    <location>
        <begin position="31"/>
        <end position="117"/>
    </location>
</feature>
<evidence type="ECO:0000313" key="4">
    <source>
        <dbReference type="Proteomes" id="UP001501581"/>
    </source>
</evidence>
<dbReference type="Pfam" id="PF20789">
    <property type="entry name" value="4HBT_3C"/>
    <property type="match status" value="1"/>
</dbReference>
<evidence type="ECO:0000259" key="2">
    <source>
        <dbReference type="Pfam" id="PF20789"/>
    </source>
</evidence>
<dbReference type="RefSeq" id="WP_343993481.1">
    <property type="nucleotide sequence ID" value="NZ_BAAALG010000007.1"/>
</dbReference>
<dbReference type="Proteomes" id="UP001501581">
    <property type="component" value="Unassembled WGS sequence"/>
</dbReference>
<protein>
    <submittedName>
        <fullName evidence="3">Thioesterase family protein</fullName>
    </submittedName>
</protein>
<dbReference type="InterPro" id="IPR049449">
    <property type="entry name" value="TesB_ACOT8-like_N"/>
</dbReference>
<sequence length="277" mass="29648">MSADQAYFQLADTARTGDGVVESFVATEHTASPWGAEMQHGGPVAGLLTRALEHHGARAHARLSRITIDLLGAVPLGTLRVRVAVLRPGRRIELLGAELEADVDGTWRPVARAQAWRLATQDTSGVVNDPFPHPVMPEHDVAGTDILPAAWQVAGFVPTLRWRAEEGLRANRGEPTTVWLHLTLPLVAGEPTSPLAAALTIADVANGVGARLDPSTHTFLNTEMTVHLYRPPSGEWFGLEAETAIGPDGVGLSQALMHDTLGPIGRISQSLLVEPRR</sequence>
<dbReference type="InterPro" id="IPR042171">
    <property type="entry name" value="Acyl-CoA_hotdog"/>
</dbReference>
<dbReference type="EMBL" id="BAAALG010000007">
    <property type="protein sequence ID" value="GAA1100291.1"/>
    <property type="molecule type" value="Genomic_DNA"/>
</dbReference>
<dbReference type="SUPFAM" id="SSF54637">
    <property type="entry name" value="Thioesterase/thiol ester dehydrase-isomerase"/>
    <property type="match status" value="2"/>
</dbReference>
<evidence type="ECO:0000259" key="1">
    <source>
        <dbReference type="Pfam" id="PF13622"/>
    </source>
</evidence>
<gene>
    <name evidence="3" type="ORF">GCM10009668_17710</name>
</gene>
<evidence type="ECO:0000313" key="3">
    <source>
        <dbReference type="EMBL" id="GAA1100291.1"/>
    </source>
</evidence>
<comment type="caution">
    <text evidence="3">The sequence shown here is derived from an EMBL/GenBank/DDBJ whole genome shotgun (WGS) entry which is preliminary data.</text>
</comment>
<dbReference type="InterPro" id="IPR049450">
    <property type="entry name" value="ACOT8-like_C"/>
</dbReference>
<accession>A0ABP4EDT1</accession>
<dbReference type="InterPro" id="IPR029069">
    <property type="entry name" value="HotDog_dom_sf"/>
</dbReference>
<name>A0ABP4EDT1_9ACTN</name>